<keyword evidence="2" id="KW-0479">Metal-binding</keyword>
<dbReference type="Gene3D" id="3.90.1590.10">
    <property type="entry name" value="glutathione-dependent formaldehyde- activating enzyme (gfa)"/>
    <property type="match status" value="1"/>
</dbReference>
<dbReference type="RefSeq" id="WP_166411709.1">
    <property type="nucleotide sequence ID" value="NZ_CP049869.1"/>
</dbReference>
<dbReference type="PANTHER" id="PTHR33337:SF40">
    <property type="entry name" value="CENP-V_GFA DOMAIN-CONTAINING PROTEIN-RELATED"/>
    <property type="match status" value="1"/>
</dbReference>
<evidence type="ECO:0000313" key="7">
    <source>
        <dbReference type="Proteomes" id="UP000503222"/>
    </source>
</evidence>
<dbReference type="EMBL" id="CP049869">
    <property type="protein sequence ID" value="QIK79321.1"/>
    <property type="molecule type" value="Genomic_DNA"/>
</dbReference>
<evidence type="ECO:0000256" key="1">
    <source>
        <dbReference type="ARBA" id="ARBA00005495"/>
    </source>
</evidence>
<dbReference type="PANTHER" id="PTHR33337">
    <property type="entry name" value="GFA DOMAIN-CONTAINING PROTEIN"/>
    <property type="match status" value="1"/>
</dbReference>
<keyword evidence="3" id="KW-0862">Zinc</keyword>
<dbReference type="InterPro" id="IPR011057">
    <property type="entry name" value="Mss4-like_sf"/>
</dbReference>
<protein>
    <submittedName>
        <fullName evidence="6">GFA family protein</fullName>
    </submittedName>
</protein>
<dbReference type="SUPFAM" id="SSF51316">
    <property type="entry name" value="Mss4-like"/>
    <property type="match status" value="1"/>
</dbReference>
<sequence length="137" mass="14211">MTITGGCLCGAVRYEVTAEPLAARTCWCRLCQYLGGGTATANVAFPSDAVTITGELADYESVADSGNVMHRGFCPKCGTPVTSAAEARPHLIFLRGGTLDDTSIAAPQATIWTSQAPAWACIDETIPSHPAQVPPAA</sequence>
<organism evidence="6 7">
    <name type="scientific">Sphingomonas piscis</name>
    <dbReference type="NCBI Taxonomy" id="2714943"/>
    <lineage>
        <taxon>Bacteria</taxon>
        <taxon>Pseudomonadati</taxon>
        <taxon>Pseudomonadota</taxon>
        <taxon>Alphaproteobacteria</taxon>
        <taxon>Sphingomonadales</taxon>
        <taxon>Sphingomonadaceae</taxon>
        <taxon>Sphingomonas</taxon>
    </lineage>
</organism>
<feature type="domain" description="CENP-V/GFA" evidence="5">
    <location>
        <begin position="3"/>
        <end position="113"/>
    </location>
</feature>
<accession>A0A6G7YRF9</accession>
<dbReference type="GO" id="GO:0016846">
    <property type="term" value="F:carbon-sulfur lyase activity"/>
    <property type="evidence" value="ECO:0007669"/>
    <property type="project" value="InterPro"/>
</dbReference>
<evidence type="ECO:0000313" key="6">
    <source>
        <dbReference type="EMBL" id="QIK79321.1"/>
    </source>
</evidence>
<reference evidence="6 7" key="1">
    <citation type="submission" date="2020-03" db="EMBL/GenBank/DDBJ databases">
        <title>Sphingomonas sp. nov., isolated from fish.</title>
        <authorList>
            <person name="Hyun D.-W."/>
            <person name="Bae J.-W."/>
        </authorList>
    </citation>
    <scope>NUCLEOTIDE SEQUENCE [LARGE SCALE GENOMIC DNA]</scope>
    <source>
        <strain evidence="6 7">HDW15B</strain>
    </source>
</reference>
<dbReference type="Proteomes" id="UP000503222">
    <property type="component" value="Chromosome"/>
</dbReference>
<dbReference type="AlphaFoldDB" id="A0A6G7YRF9"/>
<dbReference type="Pfam" id="PF04828">
    <property type="entry name" value="GFA"/>
    <property type="match status" value="1"/>
</dbReference>
<evidence type="ECO:0000256" key="2">
    <source>
        <dbReference type="ARBA" id="ARBA00022723"/>
    </source>
</evidence>
<evidence type="ECO:0000259" key="5">
    <source>
        <dbReference type="PROSITE" id="PS51891"/>
    </source>
</evidence>
<gene>
    <name evidence="6" type="ORF">G7077_10820</name>
</gene>
<name>A0A6G7YRF9_9SPHN</name>
<proteinExistence type="inferred from homology"/>
<dbReference type="InterPro" id="IPR006913">
    <property type="entry name" value="CENP-V/GFA"/>
</dbReference>
<dbReference type="KEGG" id="spii:G7077_10820"/>
<keyword evidence="7" id="KW-1185">Reference proteome</keyword>
<evidence type="ECO:0000256" key="4">
    <source>
        <dbReference type="ARBA" id="ARBA00023239"/>
    </source>
</evidence>
<keyword evidence="4" id="KW-0456">Lyase</keyword>
<dbReference type="GO" id="GO:0046872">
    <property type="term" value="F:metal ion binding"/>
    <property type="evidence" value="ECO:0007669"/>
    <property type="project" value="UniProtKB-KW"/>
</dbReference>
<evidence type="ECO:0000256" key="3">
    <source>
        <dbReference type="ARBA" id="ARBA00022833"/>
    </source>
</evidence>
<comment type="similarity">
    <text evidence="1">Belongs to the Gfa family.</text>
</comment>
<dbReference type="PROSITE" id="PS51891">
    <property type="entry name" value="CENP_V_GFA"/>
    <property type="match status" value="1"/>
</dbReference>